<organism evidence="3 4">
    <name type="scientific">Helicobacter magdeburgensis</name>
    <dbReference type="NCBI Taxonomy" id="471858"/>
    <lineage>
        <taxon>Bacteria</taxon>
        <taxon>Pseudomonadati</taxon>
        <taxon>Campylobacterota</taxon>
        <taxon>Epsilonproteobacteria</taxon>
        <taxon>Campylobacterales</taxon>
        <taxon>Helicobacteraceae</taxon>
        <taxon>Helicobacter</taxon>
    </lineage>
</organism>
<evidence type="ECO:0000256" key="2">
    <source>
        <dbReference type="SAM" id="Phobius"/>
    </source>
</evidence>
<dbReference type="AlphaFoldDB" id="A0A4U8SWT5"/>
<dbReference type="Pfam" id="PF03743">
    <property type="entry name" value="TrbI"/>
    <property type="match status" value="1"/>
</dbReference>
<sequence length="556" mass="62138">MQEENNKKPSFFAIIKDRLSAKTNSAFDDMDSRDKIKERYKQIRNKKIGIFVVAVIVVFIIIVIMRAMTLYSESQQEYAKKEERQTVDIKVDNFAIWQQQTEQQMKNMKETNSQKFQEISDAIEGLKQDGIKELGNILKKGLDNMSSRIKSLDERVENVDRYTQKKSKDLEEKVARQDSSFEKFKDEILSMLGKNTEETKKKFEELQAKQGELFDEANKKSDLALEEAKKKGETPPTETDGDKDKKDTTKKVTGNDVVGFPGEDTQDLEEVENDSPENKILVTKKLKLNITQKEPDPDDEYPDPNEPKELTFDIALGLSRAIMLNGVDASILGMGRQEDAPVMFSIMSKMSIANGEYTNTKDCLVLGSAVGQMTVQKAQIRLDKISCIFTNKEGDKFIAEGQVQGWASDENGQLGVQGVLITQEGKVLRASLPLAAVQTALDYITRSATNVVLPTTGTPTGYQNLNASFGTGGSNAASQTLGRLIQIYEKYLQNLNPVINVRGGREVTLMFKGGEKIALVPYKGQGIAGIDSSDDEGMGDDKYNYQETNNAFMEDF</sequence>
<protein>
    <submittedName>
        <fullName evidence="3">Uncharacterized protein</fullName>
    </submittedName>
</protein>
<evidence type="ECO:0000313" key="4">
    <source>
        <dbReference type="Proteomes" id="UP000029921"/>
    </source>
</evidence>
<feature type="compositionally biased region" description="Acidic residues" evidence="1">
    <location>
        <begin position="264"/>
        <end position="275"/>
    </location>
</feature>
<accession>A0A4U8SWT5</accession>
<gene>
    <name evidence="3" type="ORF">LS74_009055</name>
</gene>
<keyword evidence="2" id="KW-0812">Transmembrane</keyword>
<name>A0A4U8SWT5_9HELI</name>
<dbReference type="EMBL" id="JRPE02000015">
    <property type="protein sequence ID" value="TLD91381.1"/>
    <property type="molecule type" value="Genomic_DNA"/>
</dbReference>
<keyword evidence="2" id="KW-0472">Membrane</keyword>
<feature type="compositionally biased region" description="Basic and acidic residues" evidence="1">
    <location>
        <begin position="240"/>
        <end position="250"/>
    </location>
</feature>
<reference evidence="3 4" key="1">
    <citation type="journal article" date="2014" name="Genome Announc.">
        <title>Draft genome sequences of eight enterohepatic helicobacter species isolated from both laboratory and wild rodents.</title>
        <authorList>
            <person name="Sheh A."/>
            <person name="Shen Z."/>
            <person name="Fox J.G."/>
        </authorList>
    </citation>
    <scope>NUCLEOTIDE SEQUENCE [LARGE SCALE GENOMIC DNA]</scope>
    <source>
        <strain evidence="3 4">MIT 96-1001</strain>
    </source>
</reference>
<evidence type="ECO:0000313" key="3">
    <source>
        <dbReference type="EMBL" id="TLD91381.1"/>
    </source>
</evidence>
<proteinExistence type="predicted"/>
<feature type="transmembrane region" description="Helical" evidence="2">
    <location>
        <begin position="48"/>
        <end position="71"/>
    </location>
</feature>
<comment type="caution">
    <text evidence="3">The sequence shown here is derived from an EMBL/GenBank/DDBJ whole genome shotgun (WGS) entry which is preliminary data.</text>
</comment>
<dbReference type="RefSeq" id="WP_034586264.1">
    <property type="nucleotide sequence ID" value="NZ_JRPE02000015.1"/>
</dbReference>
<dbReference type="CDD" id="cd16430">
    <property type="entry name" value="TraB"/>
    <property type="match status" value="1"/>
</dbReference>
<keyword evidence="4" id="KW-1185">Reference proteome</keyword>
<dbReference type="Proteomes" id="UP000029921">
    <property type="component" value="Unassembled WGS sequence"/>
</dbReference>
<evidence type="ECO:0000256" key="1">
    <source>
        <dbReference type="SAM" id="MobiDB-lite"/>
    </source>
</evidence>
<dbReference type="InterPro" id="IPR005498">
    <property type="entry name" value="T4SS_VirB10/TraB/TrbI"/>
</dbReference>
<feature type="region of interest" description="Disordered" evidence="1">
    <location>
        <begin position="226"/>
        <end position="276"/>
    </location>
</feature>
<keyword evidence="2" id="KW-1133">Transmembrane helix</keyword>